<dbReference type="InterPro" id="IPR002078">
    <property type="entry name" value="Sigma_54_int"/>
</dbReference>
<proteinExistence type="predicted"/>
<dbReference type="SUPFAM" id="SSF52540">
    <property type="entry name" value="P-loop containing nucleoside triphosphate hydrolases"/>
    <property type="match status" value="1"/>
</dbReference>
<name>A0A437QLP6_9GAMM</name>
<dbReference type="Pfam" id="PF25601">
    <property type="entry name" value="AAA_lid_14"/>
    <property type="match status" value="1"/>
</dbReference>
<keyword evidence="10" id="KW-1185">Reference proteome</keyword>
<dbReference type="RefSeq" id="WP_127699916.1">
    <property type="nucleotide sequence ID" value="NZ_SACS01000015.1"/>
</dbReference>
<evidence type="ECO:0000313" key="10">
    <source>
        <dbReference type="Proteomes" id="UP000283077"/>
    </source>
</evidence>
<dbReference type="SMART" id="SM00448">
    <property type="entry name" value="REC"/>
    <property type="match status" value="1"/>
</dbReference>
<evidence type="ECO:0000256" key="3">
    <source>
        <dbReference type="ARBA" id="ARBA00023015"/>
    </source>
</evidence>
<keyword evidence="3" id="KW-0805">Transcription regulation</keyword>
<dbReference type="Gene3D" id="3.40.50.2300">
    <property type="match status" value="1"/>
</dbReference>
<keyword evidence="2" id="KW-0067">ATP-binding</keyword>
<evidence type="ECO:0000259" key="8">
    <source>
        <dbReference type="PROSITE" id="PS50110"/>
    </source>
</evidence>
<dbReference type="InterPro" id="IPR002197">
    <property type="entry name" value="HTH_Fis"/>
</dbReference>
<keyword evidence="5" id="KW-0804">Transcription</keyword>
<feature type="domain" description="Sigma-54 factor interaction" evidence="7">
    <location>
        <begin position="145"/>
        <end position="374"/>
    </location>
</feature>
<dbReference type="Proteomes" id="UP000283077">
    <property type="component" value="Unassembled WGS sequence"/>
</dbReference>
<sequence>MSRFDILLADDDADIRLALELLLQDAGFSTRNAASPAAVQQAVAAKQPDLILLDLNFSRDTTSGGEGLALLPELVRAQIPVMVLTAWGSIELAVQAMHLGAWQFLTKPWDNQQLLALVRQQQQLTQLTKQHRQLTALQQTPAADWIAQSRPMQQLELLVQQVAATNANILILGENGTGKSVLARRIHQLSNRSQAPLVAVNMAAIPETLFEAELFGHQKGAFTDARQARIGRFAMAEGGSLFLDEIGCLPLVLQPKLLRVLENGEYEVLGSSRTELADVRLISATNADLTTLIQQGQFRQDLLYRLNTFVLELPPLRQRPDDIAPLAQHFVQLFSRKYRKTAARLTDQARRQLQAYHWPGNVRELSHLLERAVLLCQHDRIDDVGLPSQAQLKQQPAGLHSDAPLDLNLQQMEQRLIMQALQQSEQQLGRAAELLGLSRHALARRLEKLQINLEQI</sequence>
<evidence type="ECO:0000256" key="4">
    <source>
        <dbReference type="ARBA" id="ARBA00023125"/>
    </source>
</evidence>
<dbReference type="PROSITE" id="PS50110">
    <property type="entry name" value="RESPONSE_REGULATORY"/>
    <property type="match status" value="1"/>
</dbReference>
<dbReference type="InterPro" id="IPR025944">
    <property type="entry name" value="Sigma_54_int_dom_CS"/>
</dbReference>
<dbReference type="FunFam" id="3.40.50.300:FF:000006">
    <property type="entry name" value="DNA-binding transcriptional regulator NtrC"/>
    <property type="match status" value="1"/>
</dbReference>
<evidence type="ECO:0000256" key="2">
    <source>
        <dbReference type="ARBA" id="ARBA00022840"/>
    </source>
</evidence>
<comment type="caution">
    <text evidence="9">The sequence shown here is derived from an EMBL/GenBank/DDBJ whole genome shotgun (WGS) entry which is preliminary data.</text>
</comment>
<dbReference type="Pfam" id="PF00072">
    <property type="entry name" value="Response_reg"/>
    <property type="match status" value="1"/>
</dbReference>
<dbReference type="SUPFAM" id="SSF46689">
    <property type="entry name" value="Homeodomain-like"/>
    <property type="match status" value="1"/>
</dbReference>
<keyword evidence="4" id="KW-0238">DNA-binding</keyword>
<evidence type="ECO:0000256" key="1">
    <source>
        <dbReference type="ARBA" id="ARBA00022741"/>
    </source>
</evidence>
<evidence type="ECO:0000256" key="6">
    <source>
        <dbReference type="PROSITE-ProRule" id="PRU00169"/>
    </source>
</evidence>
<dbReference type="PANTHER" id="PTHR32071:SF113">
    <property type="entry name" value="ALGINATE BIOSYNTHESIS TRANSCRIPTIONAL REGULATORY PROTEIN ALGB"/>
    <property type="match status" value="1"/>
</dbReference>
<dbReference type="PRINTS" id="PR01590">
    <property type="entry name" value="HTHFIS"/>
</dbReference>
<dbReference type="Gene3D" id="1.10.8.60">
    <property type="match status" value="1"/>
</dbReference>
<keyword evidence="1" id="KW-0547">Nucleotide-binding</keyword>
<dbReference type="OrthoDB" id="9804019at2"/>
<dbReference type="Gene3D" id="1.10.10.60">
    <property type="entry name" value="Homeodomain-like"/>
    <property type="match status" value="1"/>
</dbReference>
<dbReference type="SUPFAM" id="SSF52172">
    <property type="entry name" value="CheY-like"/>
    <property type="match status" value="1"/>
</dbReference>
<dbReference type="AlphaFoldDB" id="A0A437QLP6"/>
<dbReference type="GO" id="GO:0000160">
    <property type="term" value="P:phosphorelay signal transduction system"/>
    <property type="evidence" value="ECO:0007669"/>
    <property type="project" value="InterPro"/>
</dbReference>
<dbReference type="GO" id="GO:0005524">
    <property type="term" value="F:ATP binding"/>
    <property type="evidence" value="ECO:0007669"/>
    <property type="project" value="UniProtKB-KW"/>
</dbReference>
<dbReference type="SMART" id="SM00382">
    <property type="entry name" value="AAA"/>
    <property type="match status" value="1"/>
</dbReference>
<dbReference type="PROSITE" id="PS00676">
    <property type="entry name" value="SIGMA54_INTERACT_2"/>
    <property type="match status" value="1"/>
</dbReference>
<dbReference type="CDD" id="cd00009">
    <property type="entry name" value="AAA"/>
    <property type="match status" value="1"/>
</dbReference>
<dbReference type="Pfam" id="PF02954">
    <property type="entry name" value="HTH_8"/>
    <property type="match status" value="1"/>
</dbReference>
<feature type="domain" description="Response regulatory" evidence="8">
    <location>
        <begin position="5"/>
        <end position="122"/>
    </location>
</feature>
<dbReference type="InterPro" id="IPR025943">
    <property type="entry name" value="Sigma_54_int_dom_ATP-bd_2"/>
</dbReference>
<dbReference type="InterPro" id="IPR009057">
    <property type="entry name" value="Homeodomain-like_sf"/>
</dbReference>
<dbReference type="Gene3D" id="3.40.50.300">
    <property type="entry name" value="P-loop containing nucleotide triphosphate hydrolases"/>
    <property type="match status" value="1"/>
</dbReference>
<dbReference type="GO" id="GO:0043565">
    <property type="term" value="F:sequence-specific DNA binding"/>
    <property type="evidence" value="ECO:0007669"/>
    <property type="project" value="InterPro"/>
</dbReference>
<dbReference type="EMBL" id="SACS01000015">
    <property type="protein sequence ID" value="RVU35444.1"/>
    <property type="molecule type" value="Genomic_DNA"/>
</dbReference>
<evidence type="ECO:0000259" key="7">
    <source>
        <dbReference type="PROSITE" id="PS50045"/>
    </source>
</evidence>
<dbReference type="InterPro" id="IPR011006">
    <property type="entry name" value="CheY-like_superfamily"/>
</dbReference>
<dbReference type="InterPro" id="IPR003593">
    <property type="entry name" value="AAA+_ATPase"/>
</dbReference>
<evidence type="ECO:0000313" key="9">
    <source>
        <dbReference type="EMBL" id="RVU35444.1"/>
    </source>
</evidence>
<dbReference type="InterPro" id="IPR027417">
    <property type="entry name" value="P-loop_NTPase"/>
</dbReference>
<feature type="modified residue" description="4-aspartylphosphate" evidence="6">
    <location>
        <position position="54"/>
    </location>
</feature>
<gene>
    <name evidence="9" type="ORF">EOE67_13795</name>
</gene>
<reference evidence="9 10" key="1">
    <citation type="submission" date="2019-01" db="EMBL/GenBank/DDBJ databases">
        <authorList>
            <person name="Chen W.-M."/>
        </authorList>
    </citation>
    <scope>NUCLEOTIDE SEQUENCE [LARGE SCALE GENOMIC DNA]</scope>
    <source>
        <strain evidence="9 10">KYPC3</strain>
    </source>
</reference>
<dbReference type="GO" id="GO:0006355">
    <property type="term" value="P:regulation of DNA-templated transcription"/>
    <property type="evidence" value="ECO:0007669"/>
    <property type="project" value="InterPro"/>
</dbReference>
<dbReference type="InterPro" id="IPR058031">
    <property type="entry name" value="AAA_lid_NorR"/>
</dbReference>
<organism evidence="9 10">
    <name type="scientific">Rheinheimera riviphila</name>
    <dbReference type="NCBI Taxonomy" id="1834037"/>
    <lineage>
        <taxon>Bacteria</taxon>
        <taxon>Pseudomonadati</taxon>
        <taxon>Pseudomonadota</taxon>
        <taxon>Gammaproteobacteria</taxon>
        <taxon>Chromatiales</taxon>
        <taxon>Chromatiaceae</taxon>
        <taxon>Rheinheimera</taxon>
    </lineage>
</organism>
<evidence type="ECO:0000256" key="5">
    <source>
        <dbReference type="ARBA" id="ARBA00023163"/>
    </source>
</evidence>
<dbReference type="PANTHER" id="PTHR32071">
    <property type="entry name" value="TRANSCRIPTIONAL REGULATORY PROTEIN"/>
    <property type="match status" value="1"/>
</dbReference>
<dbReference type="Pfam" id="PF00158">
    <property type="entry name" value="Sigma54_activat"/>
    <property type="match status" value="1"/>
</dbReference>
<protein>
    <submittedName>
        <fullName evidence="9">Sigma-54-dependent Fis family transcriptional regulator</fullName>
    </submittedName>
</protein>
<dbReference type="InterPro" id="IPR001789">
    <property type="entry name" value="Sig_transdc_resp-reg_receiver"/>
</dbReference>
<keyword evidence="6" id="KW-0597">Phosphoprotein</keyword>
<accession>A0A437QLP6</accession>
<dbReference type="PROSITE" id="PS50045">
    <property type="entry name" value="SIGMA54_INTERACT_4"/>
    <property type="match status" value="1"/>
</dbReference>
<dbReference type="PROSITE" id="PS00688">
    <property type="entry name" value="SIGMA54_INTERACT_3"/>
    <property type="match status" value="1"/>
</dbReference>